<sequence length="131" mass="14884">MSSLFSRFEATTVTAAATAALLTTQSSSGLNSWQDGQFKFNFPIYYALVQANHVNVDNNNSKKNHNNRGDVVVKHKHHTNNKKVRKNNDDDDVDDDDDDGTENNDYNDNIHKYHNNLNDFSTIDSGLLFKY</sequence>
<dbReference type="Proteomes" id="UP000092443">
    <property type="component" value="Unplaced"/>
</dbReference>
<accession>A0A9C6E224</accession>
<gene>
    <name evidence="3" type="primary">LOC119644827</name>
</gene>
<dbReference type="RefSeq" id="XP_037900513.1">
    <property type="nucleotide sequence ID" value="XM_038044585.1"/>
</dbReference>
<keyword evidence="2" id="KW-1185">Reference proteome</keyword>
<evidence type="ECO:0000313" key="2">
    <source>
        <dbReference type="Proteomes" id="UP000092443"/>
    </source>
</evidence>
<feature type="compositionally biased region" description="Basic residues" evidence="1">
    <location>
        <begin position="74"/>
        <end position="85"/>
    </location>
</feature>
<name>A0A9C6E224_9MUSC</name>
<keyword evidence="3" id="KW-0808">Transferase</keyword>
<protein>
    <submittedName>
        <fullName evidence="3">Probable cyclin-dependent serine/threonine-protein kinase DDB_G0292550</fullName>
    </submittedName>
</protein>
<dbReference type="GO" id="GO:0016301">
    <property type="term" value="F:kinase activity"/>
    <property type="evidence" value="ECO:0007669"/>
    <property type="project" value="UniProtKB-KW"/>
</dbReference>
<reference evidence="3" key="1">
    <citation type="submission" date="2025-08" db="UniProtKB">
        <authorList>
            <consortium name="RefSeq"/>
        </authorList>
    </citation>
    <scope>IDENTIFICATION</scope>
    <source>
        <tissue evidence="3">Whole body pupa</tissue>
    </source>
</reference>
<dbReference type="GeneID" id="119644827"/>
<dbReference type="AlphaFoldDB" id="A0A9C6E224"/>
<evidence type="ECO:0000256" key="1">
    <source>
        <dbReference type="SAM" id="MobiDB-lite"/>
    </source>
</evidence>
<evidence type="ECO:0000313" key="3">
    <source>
        <dbReference type="RefSeq" id="XP_037900513.1"/>
    </source>
</evidence>
<keyword evidence="3" id="KW-0418">Kinase</keyword>
<organism evidence="2 3">
    <name type="scientific">Glossina fuscipes</name>
    <dbReference type="NCBI Taxonomy" id="7396"/>
    <lineage>
        <taxon>Eukaryota</taxon>
        <taxon>Metazoa</taxon>
        <taxon>Ecdysozoa</taxon>
        <taxon>Arthropoda</taxon>
        <taxon>Hexapoda</taxon>
        <taxon>Insecta</taxon>
        <taxon>Pterygota</taxon>
        <taxon>Neoptera</taxon>
        <taxon>Endopterygota</taxon>
        <taxon>Diptera</taxon>
        <taxon>Brachycera</taxon>
        <taxon>Muscomorpha</taxon>
        <taxon>Hippoboscoidea</taxon>
        <taxon>Glossinidae</taxon>
        <taxon>Glossina</taxon>
    </lineage>
</organism>
<feature type="region of interest" description="Disordered" evidence="1">
    <location>
        <begin position="56"/>
        <end position="111"/>
    </location>
</feature>
<feature type="compositionally biased region" description="Acidic residues" evidence="1">
    <location>
        <begin position="89"/>
        <end position="102"/>
    </location>
</feature>
<dbReference type="KEGG" id="gfs:119644827"/>
<proteinExistence type="predicted"/>